<dbReference type="SUPFAM" id="SSF54631">
    <property type="entry name" value="CBS-domain pair"/>
    <property type="match status" value="1"/>
</dbReference>
<accession>A0ABS1DAV6</accession>
<name>A0ABS1DAV6_9PROT</name>
<evidence type="ECO:0000313" key="2">
    <source>
        <dbReference type="Proteomes" id="UP001296873"/>
    </source>
</evidence>
<proteinExistence type="predicted"/>
<dbReference type="RefSeq" id="WP_200339744.1">
    <property type="nucleotide sequence ID" value="NZ_NRRL01000009.1"/>
</dbReference>
<keyword evidence="2" id="KW-1185">Reference proteome</keyword>
<protein>
    <recommendedName>
        <fullName evidence="3">CBS domain-containing protein</fullName>
    </recommendedName>
</protein>
<organism evidence="1 2">
    <name type="scientific">Rhodovibrio sodomensis</name>
    <dbReference type="NCBI Taxonomy" id="1088"/>
    <lineage>
        <taxon>Bacteria</taxon>
        <taxon>Pseudomonadati</taxon>
        <taxon>Pseudomonadota</taxon>
        <taxon>Alphaproteobacteria</taxon>
        <taxon>Rhodospirillales</taxon>
        <taxon>Rhodovibrionaceae</taxon>
        <taxon>Rhodovibrio</taxon>
    </lineage>
</organism>
<comment type="caution">
    <text evidence="1">The sequence shown here is derived from an EMBL/GenBank/DDBJ whole genome shotgun (WGS) entry which is preliminary data.</text>
</comment>
<evidence type="ECO:0008006" key="3">
    <source>
        <dbReference type="Google" id="ProtNLM"/>
    </source>
</evidence>
<dbReference type="Gene3D" id="3.10.580.10">
    <property type="entry name" value="CBS-domain"/>
    <property type="match status" value="1"/>
</dbReference>
<evidence type="ECO:0000313" key="1">
    <source>
        <dbReference type="EMBL" id="MBK1667584.1"/>
    </source>
</evidence>
<sequence length="237" mass="26536">MTSQSDVRHGAEFDAFIKRLEAFLKPRFEGPSVGQRLASARQAGVLTRYQEQFLNDCWTLRNLRAHGESGGSTCFAEPAYLVVRRLEEIVRDLEGNPRIALAGDPPKVFQPTDMLSPVLSYMHQQDFSQVPVWADGRARLMTQVGVAKWLEREAGEIGVVELEAATLADVMQHEGDVHVDWARKSISYLDLQRRFIENAARGYRTFAFLITSNGHADGKVVGIVTPWDLFPHGPEGN</sequence>
<dbReference type="Proteomes" id="UP001296873">
    <property type="component" value="Unassembled WGS sequence"/>
</dbReference>
<dbReference type="EMBL" id="NRRL01000009">
    <property type="protein sequence ID" value="MBK1667584.1"/>
    <property type="molecule type" value="Genomic_DNA"/>
</dbReference>
<dbReference type="InterPro" id="IPR046342">
    <property type="entry name" value="CBS_dom_sf"/>
</dbReference>
<gene>
    <name evidence="1" type="ORF">CKO28_06000</name>
</gene>
<reference evidence="1 2" key="1">
    <citation type="journal article" date="2020" name="Microorganisms">
        <title>Osmotic Adaptation and Compatible Solute Biosynthesis of Phototrophic Bacteria as Revealed from Genome Analyses.</title>
        <authorList>
            <person name="Imhoff J.F."/>
            <person name="Rahn T."/>
            <person name="Kunzel S."/>
            <person name="Keller A."/>
            <person name="Neulinger S.C."/>
        </authorList>
    </citation>
    <scope>NUCLEOTIDE SEQUENCE [LARGE SCALE GENOMIC DNA]</scope>
    <source>
        <strain evidence="1 2">DSM 9895</strain>
    </source>
</reference>